<dbReference type="InterPro" id="IPR038072">
    <property type="entry name" value="GspK_central_sf"/>
</dbReference>
<keyword evidence="9 10" id="KW-0472">Membrane</keyword>
<dbReference type="NCBIfam" id="NF037980">
    <property type="entry name" value="T2SS_GspK"/>
    <property type="match status" value="1"/>
</dbReference>
<evidence type="ECO:0000313" key="14">
    <source>
        <dbReference type="Proteomes" id="UP001465153"/>
    </source>
</evidence>
<evidence type="ECO:0000256" key="11">
    <source>
        <dbReference type="SAM" id="Phobius"/>
    </source>
</evidence>
<comment type="subcellular location">
    <subcellularLocation>
        <location evidence="1 10">Cell inner membrane</location>
    </subcellularLocation>
</comment>
<evidence type="ECO:0000256" key="5">
    <source>
        <dbReference type="ARBA" id="ARBA00022519"/>
    </source>
</evidence>
<name>A0ABQ0ABS2_9GAMM</name>
<protein>
    <recommendedName>
        <fullName evidence="10">Type II secretion system protein K</fullName>
    </recommendedName>
</protein>
<dbReference type="InterPro" id="IPR005628">
    <property type="entry name" value="GspK"/>
</dbReference>
<dbReference type="Gene3D" id="1.10.40.60">
    <property type="entry name" value="EpsJ-like"/>
    <property type="match status" value="2"/>
</dbReference>
<keyword evidence="3 10" id="KW-0813">Transport</keyword>
<dbReference type="PANTHER" id="PTHR38831:SF1">
    <property type="entry name" value="TYPE II SECRETION SYSTEM PROTEIN K-RELATED"/>
    <property type="match status" value="1"/>
</dbReference>
<accession>A0ABQ0ABS2</accession>
<feature type="domain" description="T2SS protein K first SAM-like" evidence="12">
    <location>
        <begin position="112"/>
        <end position="231"/>
    </location>
</feature>
<evidence type="ECO:0000256" key="2">
    <source>
        <dbReference type="ARBA" id="ARBA00007246"/>
    </source>
</evidence>
<comment type="caution">
    <text evidence="13">The sequence shown here is derived from an EMBL/GenBank/DDBJ whole genome shotgun (WGS) entry which is preliminary data.</text>
</comment>
<feature type="transmembrane region" description="Helical" evidence="11">
    <location>
        <begin position="14"/>
        <end position="36"/>
    </location>
</feature>
<organism evidence="13 14">
    <name type="scientific">Sessilibacter corallicola</name>
    <dbReference type="NCBI Taxonomy" id="2904075"/>
    <lineage>
        <taxon>Bacteria</taxon>
        <taxon>Pseudomonadati</taxon>
        <taxon>Pseudomonadota</taxon>
        <taxon>Gammaproteobacteria</taxon>
        <taxon>Cellvibrionales</taxon>
        <taxon>Cellvibrionaceae</taxon>
        <taxon>Sessilibacter</taxon>
    </lineage>
</organism>
<evidence type="ECO:0000256" key="8">
    <source>
        <dbReference type="ARBA" id="ARBA00022989"/>
    </source>
</evidence>
<dbReference type="Pfam" id="PF21687">
    <property type="entry name" value="T2SSK_1st"/>
    <property type="match status" value="1"/>
</dbReference>
<evidence type="ECO:0000256" key="4">
    <source>
        <dbReference type="ARBA" id="ARBA00022475"/>
    </source>
</evidence>
<reference evidence="13 14" key="1">
    <citation type="submission" date="2024-04" db="EMBL/GenBank/DDBJ databases">
        <title>Draft genome sequence of Sessilibacter corallicola NBRC 116591.</title>
        <authorList>
            <person name="Miyakawa T."/>
            <person name="Kusuya Y."/>
            <person name="Miura T."/>
        </authorList>
    </citation>
    <scope>NUCLEOTIDE SEQUENCE [LARGE SCALE GENOMIC DNA]</scope>
    <source>
        <strain evidence="13 14">KU-00831-HH</strain>
    </source>
</reference>
<gene>
    <name evidence="13" type="primary">xcpX</name>
    <name evidence="13" type="ORF">NBRC116591_28760</name>
</gene>
<evidence type="ECO:0000259" key="12">
    <source>
        <dbReference type="Pfam" id="PF21687"/>
    </source>
</evidence>
<evidence type="ECO:0000256" key="10">
    <source>
        <dbReference type="PIRNR" id="PIRNR002786"/>
    </source>
</evidence>
<dbReference type="SUPFAM" id="SSF158544">
    <property type="entry name" value="GspK insert domain-like"/>
    <property type="match status" value="1"/>
</dbReference>
<evidence type="ECO:0000256" key="3">
    <source>
        <dbReference type="ARBA" id="ARBA00022448"/>
    </source>
</evidence>
<keyword evidence="5 10" id="KW-0997">Cell inner membrane</keyword>
<keyword evidence="14" id="KW-1185">Reference proteome</keyword>
<keyword evidence="8 11" id="KW-1133">Transmembrane helix</keyword>
<dbReference type="InterPro" id="IPR049031">
    <property type="entry name" value="T2SSK_SAM-like_1st"/>
</dbReference>
<dbReference type="RefSeq" id="WP_353303709.1">
    <property type="nucleotide sequence ID" value="NZ_BAABWN010000009.1"/>
</dbReference>
<dbReference type="Proteomes" id="UP001465153">
    <property type="component" value="Unassembled WGS sequence"/>
</dbReference>
<dbReference type="SUPFAM" id="SSF54523">
    <property type="entry name" value="Pili subunits"/>
    <property type="match status" value="1"/>
</dbReference>
<comment type="similarity">
    <text evidence="2 10">Belongs to the GSP K family.</text>
</comment>
<dbReference type="EMBL" id="BAABWN010000009">
    <property type="protein sequence ID" value="GAA6169065.1"/>
    <property type="molecule type" value="Genomic_DNA"/>
</dbReference>
<dbReference type="PANTHER" id="PTHR38831">
    <property type="entry name" value="TYPE II SECRETION SYSTEM PROTEIN K"/>
    <property type="match status" value="1"/>
</dbReference>
<evidence type="ECO:0000313" key="13">
    <source>
        <dbReference type="EMBL" id="GAA6169065.1"/>
    </source>
</evidence>
<evidence type="ECO:0000256" key="1">
    <source>
        <dbReference type="ARBA" id="ARBA00004533"/>
    </source>
</evidence>
<sequence length="344" mass="38278">MAAKISANRRQQSGVALITTLIIVGLVTALSIGIAVSHERTLLKAESRFHGNQALEYLLGAEELARFVLDEDYKEDQEDQEEIDSLDEAWNQEQQFPLDEGSLLGQISDAQAKFDINRLARQVATEDSDRTSPQAYTADQRRFIRLLQILDEEEPMSLTDAQSVLAPIIDWLDEDDTPFGFEGAESLDYQREEPPVRPTNGPIKSITELRLVKSITPELYDLLEPHITALPGGGTGMNLNTASTTLLRTINIENDFRPLSKADAEQIQLDRGSGYTVFSDFLDGSVPTTLRPQGDISDEGLTVSSEYFILSAKVEVGRQRRAQTSLLFRNGEDTEVIQRSDFGL</sequence>
<evidence type="ECO:0000256" key="9">
    <source>
        <dbReference type="ARBA" id="ARBA00023136"/>
    </source>
</evidence>
<dbReference type="PIRSF" id="PIRSF002786">
    <property type="entry name" value="XcpX"/>
    <property type="match status" value="1"/>
</dbReference>
<keyword evidence="7" id="KW-0653">Protein transport</keyword>
<proteinExistence type="inferred from homology"/>
<keyword evidence="6 11" id="KW-0812">Transmembrane</keyword>
<dbReference type="InterPro" id="IPR045584">
    <property type="entry name" value="Pilin-like"/>
</dbReference>
<keyword evidence="4 10" id="KW-1003">Cell membrane</keyword>
<evidence type="ECO:0000256" key="6">
    <source>
        <dbReference type="ARBA" id="ARBA00022692"/>
    </source>
</evidence>
<evidence type="ECO:0000256" key="7">
    <source>
        <dbReference type="ARBA" id="ARBA00022927"/>
    </source>
</evidence>
<dbReference type="Gene3D" id="3.30.1300.30">
    <property type="entry name" value="GSPII I/J protein-like"/>
    <property type="match status" value="1"/>
</dbReference>